<dbReference type="RefSeq" id="WP_097531018.1">
    <property type="nucleotide sequence ID" value="NZ_NSLJ01000008.1"/>
</dbReference>
<dbReference type="NCBIfam" id="TIGR01903">
    <property type="entry name" value="cas5_csm4"/>
    <property type="match status" value="1"/>
</dbReference>
<reference evidence="5 6" key="1">
    <citation type="submission" date="2017-09" db="EMBL/GenBank/DDBJ databases">
        <title>Phase variable restriction modification systems are present in the genome sequences of periodontal pathogens Prevotella intermedia, Tannerella forsythia and Porphyromonas gingivalis.</title>
        <authorList>
            <person name="Haigh R.D."/>
            <person name="Crawford L."/>
            <person name="Ralph J."/>
            <person name="Wanford J."/>
            <person name="Vartoukian S.R."/>
            <person name="Hijazib K."/>
            <person name="Wade W."/>
            <person name="Oggioni M.R."/>
        </authorList>
    </citation>
    <scope>NUCLEOTIDE SEQUENCE [LARGE SCALE GENOMIC DNA]</scope>
    <source>
        <strain evidence="5 6">WW11663</strain>
    </source>
</reference>
<evidence type="ECO:0000256" key="3">
    <source>
        <dbReference type="ARBA" id="ARBA00022884"/>
    </source>
</evidence>
<evidence type="ECO:0000256" key="2">
    <source>
        <dbReference type="ARBA" id="ARBA00016109"/>
    </source>
</evidence>
<name>A0A2A6E9J7_TANFO</name>
<protein>
    <recommendedName>
        <fullName evidence="2">CRISPR system Cms protein Csm4</fullName>
    </recommendedName>
</protein>
<dbReference type="GO" id="GO:0051607">
    <property type="term" value="P:defense response to virus"/>
    <property type="evidence" value="ECO:0007669"/>
    <property type="project" value="UniProtKB-KW"/>
</dbReference>
<evidence type="ECO:0000313" key="5">
    <source>
        <dbReference type="EMBL" id="PDP44250.1"/>
    </source>
</evidence>
<evidence type="ECO:0000313" key="6">
    <source>
        <dbReference type="Proteomes" id="UP000219259"/>
    </source>
</evidence>
<keyword evidence="4" id="KW-0051">Antiviral defense</keyword>
<organism evidence="5 6">
    <name type="scientific">Tannerella forsythia</name>
    <name type="common">Bacteroides forsythus</name>
    <dbReference type="NCBI Taxonomy" id="28112"/>
    <lineage>
        <taxon>Bacteria</taxon>
        <taxon>Pseudomonadati</taxon>
        <taxon>Bacteroidota</taxon>
        <taxon>Bacteroidia</taxon>
        <taxon>Bacteroidales</taxon>
        <taxon>Tannerellaceae</taxon>
        <taxon>Tannerella</taxon>
    </lineage>
</organism>
<evidence type="ECO:0000256" key="4">
    <source>
        <dbReference type="ARBA" id="ARBA00023118"/>
    </source>
</evidence>
<proteinExistence type="inferred from homology"/>
<comment type="similarity">
    <text evidence="1">Belongs to the CRISPR-associated Csm4 family.</text>
</comment>
<comment type="caution">
    <text evidence="5">The sequence shown here is derived from an EMBL/GenBank/DDBJ whole genome shotgun (WGS) entry which is preliminary data.</text>
</comment>
<accession>A0A2A6E9J7</accession>
<dbReference type="InterPro" id="IPR005510">
    <property type="entry name" value="Csm4"/>
</dbReference>
<dbReference type="EMBL" id="NSLJ01000008">
    <property type="protein sequence ID" value="PDP44250.1"/>
    <property type="molecule type" value="Genomic_DNA"/>
</dbReference>
<keyword evidence="3" id="KW-0694">RNA-binding</keyword>
<sequence length="337" mass="38079">MIKAVLLELTPNSRFHFGKASIDANTALADTDEFLHSDVLFSALVNNLAQVKDKAFVDEFVACFERRGIKISSGFYCIKEGDNYEYLLPKPVTATNFIKEYSMIKAVKKIQFIPTALWDVSPENWFNGSCIETKRALLPKKNGLERIENLYTKEIVPNLVKHKPDDNAKGPFSIAVIQIPKINNGISIHFYFLYEINDSVPENMKSAFKYAVDMIAFNGLGGERSSGCGFVERVNWDGPEFPIPHLSTGFTTNLGLLMPDKNEFDNCLFYKLITRGGRKSKEIEQLKRVRMISEGAIIHNTGQEFGRTVALSTAHLRYGQPICINIPQFYGDERIDK</sequence>
<gene>
    <name evidence="5" type="primary">csm4</name>
    <name evidence="5" type="ORF">CLI86_04160</name>
</gene>
<dbReference type="AlphaFoldDB" id="A0A2A6E9J7"/>
<evidence type="ECO:0000256" key="1">
    <source>
        <dbReference type="ARBA" id="ARBA00005772"/>
    </source>
</evidence>
<dbReference type="Proteomes" id="UP000219259">
    <property type="component" value="Unassembled WGS sequence"/>
</dbReference>
<dbReference type="GO" id="GO:0003723">
    <property type="term" value="F:RNA binding"/>
    <property type="evidence" value="ECO:0007669"/>
    <property type="project" value="UniProtKB-KW"/>
</dbReference>